<keyword evidence="1" id="KW-1133">Transmembrane helix</keyword>
<protein>
    <recommendedName>
        <fullName evidence="4">DUF1499 domain-containing protein</fullName>
    </recommendedName>
</protein>
<feature type="transmembrane region" description="Helical" evidence="1">
    <location>
        <begin position="51"/>
        <end position="76"/>
    </location>
</feature>
<proteinExistence type="predicted"/>
<evidence type="ECO:0000256" key="1">
    <source>
        <dbReference type="SAM" id="Phobius"/>
    </source>
</evidence>
<name>A0ABS5D7K9_9FLAO</name>
<evidence type="ECO:0000313" key="3">
    <source>
        <dbReference type="Proteomes" id="UP000679008"/>
    </source>
</evidence>
<keyword evidence="3" id="KW-1185">Reference proteome</keyword>
<evidence type="ECO:0000313" key="2">
    <source>
        <dbReference type="EMBL" id="MBQ0910016.1"/>
    </source>
</evidence>
<accession>A0ABS5D7K9</accession>
<comment type="caution">
    <text evidence="2">The sequence shown here is derived from an EMBL/GenBank/DDBJ whole genome shotgun (WGS) entry which is preliminary data.</text>
</comment>
<feature type="transmembrane region" description="Helical" evidence="1">
    <location>
        <begin position="21"/>
        <end position="39"/>
    </location>
</feature>
<dbReference type="Proteomes" id="UP000679008">
    <property type="component" value="Unassembled WGS sequence"/>
</dbReference>
<dbReference type="EMBL" id="JAGPXB010000024">
    <property type="protein sequence ID" value="MBQ0910016.1"/>
    <property type="molecule type" value="Genomic_DNA"/>
</dbReference>
<keyword evidence="1" id="KW-0472">Membrane</keyword>
<gene>
    <name evidence="2" type="ORF">KBJ98_14990</name>
</gene>
<sequence>MTKEEFTNITPQKKTDLIANYVLSISAIILSIYFQVKFYNLFESNLSKSNFLIIIFLYIVFISLLALGCYGIFILANPLKISYVHNGMSTIENNETIEKLYLKLKAKNFHKQEKTIQFEFKKNFWSYSYRIHFLAENKLIAVTVKSIDSNPKGGFLDFGAKYRMQKKIVDLLNKASW</sequence>
<evidence type="ECO:0008006" key="4">
    <source>
        <dbReference type="Google" id="ProtNLM"/>
    </source>
</evidence>
<keyword evidence="1" id="KW-0812">Transmembrane</keyword>
<reference evidence="2 3" key="1">
    <citation type="submission" date="2021-04" db="EMBL/GenBank/DDBJ databases">
        <title>Description of novel Flavobacterium sp. F-328.</title>
        <authorList>
            <person name="Saticioglu I.B."/>
        </authorList>
    </citation>
    <scope>NUCLEOTIDE SEQUENCE [LARGE SCALE GENOMIC DNA]</scope>
    <source>
        <strain evidence="2 3">F-328</strain>
    </source>
</reference>
<dbReference type="RefSeq" id="WP_210791877.1">
    <property type="nucleotide sequence ID" value="NZ_JAGPXB010000024.1"/>
</dbReference>
<organism evidence="2 3">
    <name type="scientific">Flavobacterium erciyesense</name>
    <dbReference type="NCBI Taxonomy" id="2825842"/>
    <lineage>
        <taxon>Bacteria</taxon>
        <taxon>Pseudomonadati</taxon>
        <taxon>Bacteroidota</taxon>
        <taxon>Flavobacteriia</taxon>
        <taxon>Flavobacteriales</taxon>
        <taxon>Flavobacteriaceae</taxon>
        <taxon>Flavobacterium</taxon>
    </lineage>
</organism>